<dbReference type="Pfam" id="PF05128">
    <property type="entry name" value="DUF697"/>
    <property type="match status" value="1"/>
</dbReference>
<reference evidence="6 7" key="1">
    <citation type="submission" date="2017-01" db="EMBL/GenBank/DDBJ databases">
        <title>The cable genome- insights into the physiology and evolution of filamentous bacteria capable of sulfide oxidation via long distance electron transfer.</title>
        <authorList>
            <person name="Schreiber L."/>
            <person name="Bjerg J.T."/>
            <person name="Boggild A."/>
            <person name="Van De Vossenberg J."/>
            <person name="Meysman F."/>
            <person name="Nielsen L.P."/>
            <person name="Schramm A."/>
            <person name="Kjeldsen K.U."/>
        </authorList>
    </citation>
    <scope>NUCLEOTIDE SEQUENCE [LARGE SCALE GENOMIC DNA]</scope>
    <source>
        <strain evidence="6">MCF</strain>
    </source>
</reference>
<feature type="transmembrane region" description="Helical" evidence="5">
    <location>
        <begin position="45"/>
        <end position="69"/>
    </location>
</feature>
<proteinExistence type="predicted"/>
<name>A0A3S3QI51_9BACT</name>
<organism evidence="6 7">
    <name type="scientific">Candidatus Electrothrix aarhusensis</name>
    <dbReference type="NCBI Taxonomy" id="1859131"/>
    <lineage>
        <taxon>Bacteria</taxon>
        <taxon>Pseudomonadati</taxon>
        <taxon>Thermodesulfobacteriota</taxon>
        <taxon>Desulfobulbia</taxon>
        <taxon>Desulfobulbales</taxon>
        <taxon>Desulfobulbaceae</taxon>
        <taxon>Candidatus Electrothrix</taxon>
    </lineage>
</organism>
<evidence type="ECO:0000256" key="4">
    <source>
        <dbReference type="ARBA" id="ARBA00023136"/>
    </source>
</evidence>
<gene>
    <name evidence="6" type="ORF">H206_01063</name>
</gene>
<evidence type="ECO:0000256" key="3">
    <source>
        <dbReference type="ARBA" id="ARBA00022989"/>
    </source>
</evidence>
<evidence type="ECO:0000313" key="6">
    <source>
        <dbReference type="EMBL" id="RWX45133.1"/>
    </source>
</evidence>
<keyword evidence="2 5" id="KW-0812">Transmembrane</keyword>
<keyword evidence="7" id="KW-1185">Reference proteome</keyword>
<evidence type="ECO:0000256" key="2">
    <source>
        <dbReference type="ARBA" id="ARBA00022692"/>
    </source>
</evidence>
<dbReference type="EMBL" id="MTKO01000082">
    <property type="protein sequence ID" value="RWX45133.1"/>
    <property type="molecule type" value="Genomic_DNA"/>
</dbReference>
<dbReference type="AlphaFoldDB" id="A0A3S3QI51"/>
<protein>
    <recommendedName>
        <fullName evidence="8">DUF697 domain-containing protein</fullName>
    </recommendedName>
</protein>
<evidence type="ECO:0000256" key="5">
    <source>
        <dbReference type="SAM" id="Phobius"/>
    </source>
</evidence>
<keyword evidence="4 5" id="KW-0472">Membrane</keyword>
<evidence type="ECO:0008006" key="8">
    <source>
        <dbReference type="Google" id="ProtNLM"/>
    </source>
</evidence>
<evidence type="ECO:0000256" key="1">
    <source>
        <dbReference type="ARBA" id="ARBA00004141"/>
    </source>
</evidence>
<evidence type="ECO:0000313" key="7">
    <source>
        <dbReference type="Proteomes" id="UP000287853"/>
    </source>
</evidence>
<comment type="caution">
    <text evidence="6">The sequence shown here is derived from an EMBL/GenBank/DDBJ whole genome shotgun (WGS) entry which is preliminary data.</text>
</comment>
<comment type="subcellular location">
    <subcellularLocation>
        <location evidence="1">Membrane</location>
        <topology evidence="1">Multi-pass membrane protein</topology>
    </subcellularLocation>
</comment>
<sequence length="198" mass="21296">MIGVDERVTTEEEIAGSLHKEYVHEEIHEGDNAGKDAEAKQRILYYTYAGMAMGFVPFPLLDLAALAALQLRMLHRLSQIYGVEFKASVGRSASSSLVGGVAPVASAAPVAASLSKFIPGVGHILSYGTLLVLNGASTYAVGKVFARHFASGGTFLTFDPEAVRDYFAEQYEKGKEVVASLKKKKKNETLRDKGDQPG</sequence>
<dbReference type="InterPro" id="IPR021147">
    <property type="entry name" value="DUF697"/>
</dbReference>
<accession>A0A3S3QI51</accession>
<dbReference type="GO" id="GO:0016020">
    <property type="term" value="C:membrane"/>
    <property type="evidence" value="ECO:0007669"/>
    <property type="project" value="UniProtKB-SubCell"/>
</dbReference>
<dbReference type="Proteomes" id="UP000287853">
    <property type="component" value="Unassembled WGS sequence"/>
</dbReference>
<keyword evidence="3 5" id="KW-1133">Transmembrane helix</keyword>